<evidence type="ECO:0000313" key="2">
    <source>
        <dbReference type="EMBL" id="GBO05274.1"/>
    </source>
</evidence>
<reference evidence="3 6" key="1">
    <citation type="journal article" date="2019" name="Sci. Rep.">
        <title>Orb-weaving spider Araneus ventricosus genome elucidates the spidroin gene catalogue.</title>
        <authorList>
            <person name="Kono N."/>
            <person name="Nakamura H."/>
            <person name="Ohtoshi R."/>
            <person name="Moran D.A.P."/>
            <person name="Shinohara A."/>
            <person name="Yoshida Y."/>
            <person name="Fujiwara M."/>
            <person name="Mori M."/>
            <person name="Tomita M."/>
            <person name="Arakawa K."/>
        </authorList>
    </citation>
    <scope>NUCLEOTIDE SEQUENCE [LARGE SCALE GENOMIC DNA]</scope>
</reference>
<gene>
    <name evidence="4" type="ORF">AVEN_189840_1</name>
    <name evidence="3" type="ORF">AVEN_239709_1</name>
    <name evidence="5" type="ORF">AVEN_33033_1</name>
    <name evidence="2" type="ORF">AVEN_4768_1</name>
</gene>
<dbReference type="AlphaFoldDB" id="A0A4Y2TXD6"/>
<dbReference type="EMBL" id="BGPR01031970">
    <property type="protein sequence ID" value="GBO05274.1"/>
    <property type="molecule type" value="Genomic_DNA"/>
</dbReference>
<protein>
    <submittedName>
        <fullName evidence="3">Uncharacterized protein</fullName>
    </submittedName>
</protein>
<feature type="region of interest" description="Disordered" evidence="1">
    <location>
        <begin position="19"/>
        <end position="40"/>
    </location>
</feature>
<dbReference type="Proteomes" id="UP000499080">
    <property type="component" value="Unassembled WGS sequence"/>
</dbReference>
<name>A0A4Y2TXD6_ARAVE</name>
<organism evidence="3 6">
    <name type="scientific">Araneus ventricosus</name>
    <name type="common">Orbweaver spider</name>
    <name type="synonym">Epeira ventricosa</name>
    <dbReference type="NCBI Taxonomy" id="182803"/>
    <lineage>
        <taxon>Eukaryota</taxon>
        <taxon>Metazoa</taxon>
        <taxon>Ecdysozoa</taxon>
        <taxon>Arthropoda</taxon>
        <taxon>Chelicerata</taxon>
        <taxon>Arachnida</taxon>
        <taxon>Araneae</taxon>
        <taxon>Araneomorphae</taxon>
        <taxon>Entelegynae</taxon>
        <taxon>Araneoidea</taxon>
        <taxon>Araneidae</taxon>
        <taxon>Araneus</taxon>
    </lineage>
</organism>
<keyword evidence="6" id="KW-1185">Reference proteome</keyword>
<dbReference type="EMBL" id="BGPR01032486">
    <property type="protein sequence ID" value="GBO06038.1"/>
    <property type="molecule type" value="Genomic_DNA"/>
</dbReference>
<evidence type="ECO:0000313" key="5">
    <source>
        <dbReference type="EMBL" id="GBO06048.1"/>
    </source>
</evidence>
<comment type="caution">
    <text evidence="3">The sequence shown here is derived from an EMBL/GenBank/DDBJ whole genome shotgun (WGS) entry which is preliminary data.</text>
</comment>
<sequence length="109" mass="12630">MFTYPLHVTGRMRESFGRPLPLVTDRKSPPHAREKLMRSREKCRQQFVKGARKLKVRKVPLSSGFSLSRIRRESIVIVKKFELEISTDLHVLDLPESEKHNSGIMSVCL</sequence>
<proteinExistence type="predicted"/>
<feature type="compositionally biased region" description="Basic and acidic residues" evidence="1">
    <location>
        <begin position="24"/>
        <end position="40"/>
    </location>
</feature>
<evidence type="ECO:0000313" key="6">
    <source>
        <dbReference type="Proteomes" id="UP000499080"/>
    </source>
</evidence>
<evidence type="ECO:0000313" key="3">
    <source>
        <dbReference type="EMBL" id="GBO05278.1"/>
    </source>
</evidence>
<evidence type="ECO:0000256" key="1">
    <source>
        <dbReference type="SAM" id="MobiDB-lite"/>
    </source>
</evidence>
<evidence type="ECO:0000313" key="4">
    <source>
        <dbReference type="EMBL" id="GBO06038.1"/>
    </source>
</evidence>
<dbReference type="EMBL" id="BGPR01032494">
    <property type="protein sequence ID" value="GBO06048.1"/>
    <property type="molecule type" value="Genomic_DNA"/>
</dbReference>
<accession>A0A4Y2TXD6</accession>
<dbReference type="EMBL" id="BGPR01031972">
    <property type="protein sequence ID" value="GBO05278.1"/>
    <property type="molecule type" value="Genomic_DNA"/>
</dbReference>